<reference evidence="1" key="2">
    <citation type="journal article" date="2015" name="Data Brief">
        <title>Shoot transcriptome of the giant reed, Arundo donax.</title>
        <authorList>
            <person name="Barrero R.A."/>
            <person name="Guerrero F.D."/>
            <person name="Moolhuijzen P."/>
            <person name="Goolsby J.A."/>
            <person name="Tidwell J."/>
            <person name="Bellgard S.E."/>
            <person name="Bellgard M.I."/>
        </authorList>
    </citation>
    <scope>NUCLEOTIDE SEQUENCE</scope>
    <source>
        <tissue evidence="1">Shoot tissue taken approximately 20 cm above the soil surface</tissue>
    </source>
</reference>
<name>A0A0A9FW93_ARUDO</name>
<evidence type="ECO:0000313" key="1">
    <source>
        <dbReference type="EMBL" id="JAE12588.1"/>
    </source>
</evidence>
<sequence length="56" mass="6590">MHITGSLNLMSNKPLLEQNIMYGQEIDREITQWNTLKSFCSFSVFTKIFPYLFLSI</sequence>
<organism evidence="1">
    <name type="scientific">Arundo donax</name>
    <name type="common">Giant reed</name>
    <name type="synonym">Donax arundinaceus</name>
    <dbReference type="NCBI Taxonomy" id="35708"/>
    <lineage>
        <taxon>Eukaryota</taxon>
        <taxon>Viridiplantae</taxon>
        <taxon>Streptophyta</taxon>
        <taxon>Embryophyta</taxon>
        <taxon>Tracheophyta</taxon>
        <taxon>Spermatophyta</taxon>
        <taxon>Magnoliopsida</taxon>
        <taxon>Liliopsida</taxon>
        <taxon>Poales</taxon>
        <taxon>Poaceae</taxon>
        <taxon>PACMAD clade</taxon>
        <taxon>Arundinoideae</taxon>
        <taxon>Arundineae</taxon>
        <taxon>Arundo</taxon>
    </lineage>
</organism>
<dbReference type="AlphaFoldDB" id="A0A0A9FW93"/>
<proteinExistence type="predicted"/>
<reference evidence="1" key="1">
    <citation type="submission" date="2014-09" db="EMBL/GenBank/DDBJ databases">
        <authorList>
            <person name="Magalhaes I.L.F."/>
            <person name="Oliveira U."/>
            <person name="Santos F.R."/>
            <person name="Vidigal T.H.D.A."/>
            <person name="Brescovit A.D."/>
            <person name="Santos A.J."/>
        </authorList>
    </citation>
    <scope>NUCLEOTIDE SEQUENCE</scope>
    <source>
        <tissue evidence="1">Shoot tissue taken approximately 20 cm above the soil surface</tissue>
    </source>
</reference>
<dbReference type="EMBL" id="GBRH01185308">
    <property type="protein sequence ID" value="JAE12588.1"/>
    <property type="molecule type" value="Transcribed_RNA"/>
</dbReference>
<accession>A0A0A9FW93</accession>
<protein>
    <submittedName>
        <fullName evidence="1">Uncharacterized protein</fullName>
    </submittedName>
</protein>